<keyword evidence="1" id="KW-0479">Metal-binding</keyword>
<dbReference type="PANTHER" id="PTHR43432:SF3">
    <property type="entry name" value="SLR0285 PROTEIN"/>
    <property type="match status" value="1"/>
</dbReference>
<dbReference type="Pfam" id="PF04055">
    <property type="entry name" value="Radical_SAM"/>
    <property type="match status" value="1"/>
</dbReference>
<dbReference type="InterPro" id="IPR006638">
    <property type="entry name" value="Elp3/MiaA/NifB-like_rSAM"/>
</dbReference>
<dbReference type="SFLD" id="SFLDG01084">
    <property type="entry name" value="Uncharacterised_Radical_SAM_Su"/>
    <property type="match status" value="1"/>
</dbReference>
<evidence type="ECO:0000313" key="6">
    <source>
        <dbReference type="Proteomes" id="UP001165460"/>
    </source>
</evidence>
<feature type="domain" description="Radical SAM core" evidence="4">
    <location>
        <begin position="61"/>
        <end position="300"/>
    </location>
</feature>
<keyword evidence="6" id="KW-1185">Reference proteome</keyword>
<protein>
    <submittedName>
        <fullName evidence="5">PA0069 family radical SAM protein</fullName>
    </submittedName>
</protein>
<dbReference type="RefSeq" id="WP_243360818.1">
    <property type="nucleotide sequence ID" value="NZ_JALGBH010000001.1"/>
</dbReference>
<dbReference type="PANTHER" id="PTHR43432">
    <property type="entry name" value="SLR0285 PROTEIN"/>
    <property type="match status" value="1"/>
</dbReference>
<evidence type="ECO:0000259" key="4">
    <source>
        <dbReference type="PROSITE" id="PS51918"/>
    </source>
</evidence>
<sequence>MENANSTDYLNGRGAQINTHNRFAKNNLVIEHAEAIDDWEIENPKTTFIPTHPKTIVNKVDSPDTAMFYSLNPYQGCEHGCIYCYARNSHEYWGYSAGLDFESKILIKHNAPQLFKQFIEKKSWNVVPISISGNTDCYQPCERKFKLTRQILEIALAYKHPISMITKNALILRDKDILAELAKLNLVHVMVSITSLNEKLRQKLEPRTTTARQRLKVIEELSALNVPSGVMTAPIIPGLNDHEIPALLKAAANAGALATGYTVVRLNGSIANIFEDWLKKSFPDRYEKVWHQIQSCHNGNVNDSRYSVRMRGEGNIADMIHDTFKLHCRINQLNVNRTELRTDLFKIPTPQLSLF</sequence>
<dbReference type="CDD" id="cd01335">
    <property type="entry name" value="Radical_SAM"/>
    <property type="match status" value="1"/>
</dbReference>
<evidence type="ECO:0000256" key="3">
    <source>
        <dbReference type="ARBA" id="ARBA00023014"/>
    </source>
</evidence>
<dbReference type="PROSITE" id="PS51918">
    <property type="entry name" value="RADICAL_SAM"/>
    <property type="match status" value="1"/>
</dbReference>
<keyword evidence="3" id="KW-0411">Iron-sulfur</keyword>
<proteinExistence type="predicted"/>
<dbReference type="InterPro" id="IPR007197">
    <property type="entry name" value="rSAM"/>
</dbReference>
<dbReference type="Gene3D" id="3.80.30.30">
    <property type="match status" value="1"/>
</dbReference>
<dbReference type="InterPro" id="IPR058240">
    <property type="entry name" value="rSAM_sf"/>
</dbReference>
<evidence type="ECO:0000256" key="1">
    <source>
        <dbReference type="ARBA" id="ARBA00022723"/>
    </source>
</evidence>
<dbReference type="Proteomes" id="UP001165460">
    <property type="component" value="Unassembled WGS sequence"/>
</dbReference>
<dbReference type="NCBIfam" id="NF033668">
    <property type="entry name" value="rSAM_PA0069"/>
    <property type="match status" value="1"/>
</dbReference>
<dbReference type="EMBL" id="JALGBH010000001">
    <property type="protein sequence ID" value="MCJ0742405.1"/>
    <property type="molecule type" value="Genomic_DNA"/>
</dbReference>
<name>A0ABS9ZVS8_9SPHI</name>
<dbReference type="SUPFAM" id="SSF102114">
    <property type="entry name" value="Radical SAM enzymes"/>
    <property type="match status" value="1"/>
</dbReference>
<accession>A0ABS9ZVS8</accession>
<dbReference type="InterPro" id="IPR040086">
    <property type="entry name" value="MJ0683-like"/>
</dbReference>
<reference evidence="5" key="1">
    <citation type="submission" date="2022-03" db="EMBL/GenBank/DDBJ databases">
        <authorList>
            <person name="Woo C.Y."/>
        </authorList>
    </citation>
    <scope>NUCLEOTIDE SEQUENCE</scope>
    <source>
        <strain evidence="5">CYS-01</strain>
    </source>
</reference>
<organism evidence="5 6">
    <name type="scientific">Pedobacter montanisoli</name>
    <dbReference type="NCBI Taxonomy" id="2923277"/>
    <lineage>
        <taxon>Bacteria</taxon>
        <taxon>Pseudomonadati</taxon>
        <taxon>Bacteroidota</taxon>
        <taxon>Sphingobacteriia</taxon>
        <taxon>Sphingobacteriales</taxon>
        <taxon>Sphingobacteriaceae</taxon>
        <taxon>Pedobacter</taxon>
    </lineage>
</organism>
<gene>
    <name evidence="5" type="ORF">MMF97_06765</name>
</gene>
<evidence type="ECO:0000256" key="2">
    <source>
        <dbReference type="ARBA" id="ARBA00023004"/>
    </source>
</evidence>
<dbReference type="SFLD" id="SFLDS00029">
    <property type="entry name" value="Radical_SAM"/>
    <property type="match status" value="1"/>
</dbReference>
<evidence type="ECO:0000313" key="5">
    <source>
        <dbReference type="EMBL" id="MCJ0742405.1"/>
    </source>
</evidence>
<keyword evidence="2" id="KW-0408">Iron</keyword>
<comment type="caution">
    <text evidence="5">The sequence shown here is derived from an EMBL/GenBank/DDBJ whole genome shotgun (WGS) entry which is preliminary data.</text>
</comment>
<dbReference type="SMART" id="SM00729">
    <property type="entry name" value="Elp3"/>
    <property type="match status" value="1"/>
</dbReference>